<proteinExistence type="predicted"/>
<dbReference type="RefSeq" id="WP_039353997.1">
    <property type="nucleotide sequence ID" value="NZ_FOLA01000013.1"/>
</dbReference>
<organism evidence="1 2">
    <name type="scientific">Kaistella jeonii</name>
    <dbReference type="NCBI Taxonomy" id="266749"/>
    <lineage>
        <taxon>Bacteria</taxon>
        <taxon>Pseudomonadati</taxon>
        <taxon>Bacteroidota</taxon>
        <taxon>Flavobacteriia</taxon>
        <taxon>Flavobacteriales</taxon>
        <taxon>Weeksellaceae</taxon>
        <taxon>Chryseobacterium group</taxon>
        <taxon>Kaistella</taxon>
    </lineage>
</organism>
<sequence length="274" mass="32987">MDVVKIPKKLKTIFQEIRDGNIELGNENLKNYKDFEPQKNIVFAQMNYFESNYEQAMLNDENSLLFNEQWYPGNILTEHFFAYTNTAIKINQIERAEKFYNFFLETKEMETLPAHQINQYRYLVEQHILKLNGEKNLKLYPEKLSLITEGKKISEIELIQQKHRKDLNNKNIEKIEYLLNFMITDCNSKLVFEYYEKYCEEIKSENIHFDIARLYCLANDENLARKATLKFVENWFPIDFLQIVPMKFFEYEEMNLILTDQFKVQILNSRKAIT</sequence>
<dbReference type="OrthoDB" id="1855290at2"/>
<dbReference type="EMBL" id="JSYL01000011">
    <property type="protein sequence ID" value="KIA88072.1"/>
    <property type="molecule type" value="Genomic_DNA"/>
</dbReference>
<dbReference type="Proteomes" id="UP000031473">
    <property type="component" value="Unassembled WGS sequence"/>
</dbReference>
<name>A0A0C1F4N1_9FLAO</name>
<dbReference type="AlphaFoldDB" id="A0A0C1F4N1"/>
<evidence type="ECO:0000313" key="2">
    <source>
        <dbReference type="Proteomes" id="UP000031473"/>
    </source>
</evidence>
<comment type="caution">
    <text evidence="1">The sequence shown here is derived from an EMBL/GenBank/DDBJ whole genome shotgun (WGS) entry which is preliminary data.</text>
</comment>
<keyword evidence="2" id="KW-1185">Reference proteome</keyword>
<protein>
    <submittedName>
        <fullName evidence="1">Uncharacterized protein</fullName>
    </submittedName>
</protein>
<evidence type="ECO:0000313" key="1">
    <source>
        <dbReference type="EMBL" id="KIA88072.1"/>
    </source>
</evidence>
<gene>
    <name evidence="1" type="ORF">OA86_12800</name>
</gene>
<reference evidence="1 2" key="1">
    <citation type="submission" date="2014-10" db="EMBL/GenBank/DDBJ databases">
        <title>Kaistella jeonii genome.</title>
        <authorList>
            <person name="Clayton J.T."/>
            <person name="Newman J.D."/>
        </authorList>
    </citation>
    <scope>NUCLEOTIDE SEQUENCE [LARGE SCALE GENOMIC DNA]</scope>
    <source>
        <strain evidence="1 2">DSM 17048</strain>
    </source>
</reference>
<accession>A0A0C1F4N1</accession>